<dbReference type="EMBL" id="DSRD01000308">
    <property type="protein sequence ID" value="HGW93580.1"/>
    <property type="molecule type" value="Genomic_DNA"/>
</dbReference>
<sequence>MMPPFYQACLSAQLTEIQLITLQMLVELLQKERQISLERLATLFAQPIQFESRRRNLQRFLLIPQLSAQALWFPIIKYWLKQHLKRTQQLRVVIDQTQ</sequence>
<protein>
    <submittedName>
        <fullName evidence="1">Uncharacterized protein</fullName>
    </submittedName>
</protein>
<accession>A0A832H6T2</accession>
<comment type="caution">
    <text evidence="1">The sequence shown here is derived from an EMBL/GenBank/DDBJ whole genome shotgun (WGS) entry which is preliminary data.</text>
</comment>
<dbReference type="AlphaFoldDB" id="A0A832H6T2"/>
<name>A0A832H6T2_9CYAN</name>
<gene>
    <name evidence="1" type="ORF">ENR47_04755</name>
</gene>
<proteinExistence type="predicted"/>
<reference evidence="1" key="1">
    <citation type="journal article" date="2020" name="mSystems">
        <title>Genome- and Community-Level Interaction Insights into Carbon Utilization and Element Cycling Functions of Hydrothermarchaeota in Hydrothermal Sediment.</title>
        <authorList>
            <person name="Zhou Z."/>
            <person name="Liu Y."/>
            <person name="Xu W."/>
            <person name="Pan J."/>
            <person name="Luo Z.H."/>
            <person name="Li M."/>
        </authorList>
    </citation>
    <scope>NUCLEOTIDE SEQUENCE [LARGE SCALE GENOMIC DNA]</scope>
    <source>
        <strain evidence="1">SpSt-402</strain>
    </source>
</reference>
<evidence type="ECO:0000313" key="1">
    <source>
        <dbReference type="EMBL" id="HGW93580.1"/>
    </source>
</evidence>
<organism evidence="1">
    <name type="scientific">Oscillatoriales cyanobacterium SpSt-402</name>
    <dbReference type="NCBI Taxonomy" id="2282168"/>
    <lineage>
        <taxon>Bacteria</taxon>
        <taxon>Bacillati</taxon>
        <taxon>Cyanobacteriota</taxon>
        <taxon>Cyanophyceae</taxon>
        <taxon>Oscillatoriophycideae</taxon>
        <taxon>Oscillatoriales</taxon>
    </lineage>
</organism>